<dbReference type="Pfam" id="PF02534">
    <property type="entry name" value="T4SS-DNA_transf"/>
    <property type="match status" value="1"/>
</dbReference>
<keyword evidence="3" id="KW-1003">Cell membrane</keyword>
<dbReference type="PANTHER" id="PTHR37937:SF1">
    <property type="entry name" value="CONJUGATIVE TRANSFER: DNA TRANSPORT"/>
    <property type="match status" value="1"/>
</dbReference>
<keyword evidence="6 7" id="KW-0472">Membrane</keyword>
<dbReference type="InterPro" id="IPR051539">
    <property type="entry name" value="T4SS-coupling_protein"/>
</dbReference>
<proteinExistence type="inferred from homology"/>
<keyword evidence="4 7" id="KW-0812">Transmembrane</keyword>
<evidence type="ECO:0000256" key="5">
    <source>
        <dbReference type="ARBA" id="ARBA00022989"/>
    </source>
</evidence>
<evidence type="ECO:0000256" key="3">
    <source>
        <dbReference type="ARBA" id="ARBA00022475"/>
    </source>
</evidence>
<evidence type="ECO:0000256" key="7">
    <source>
        <dbReference type="SAM" id="Phobius"/>
    </source>
</evidence>
<name>A0ABT0PA88_9HYPH</name>
<organism evidence="8 9">
    <name type="scientific">Bartonella bilalgolemii</name>
    <dbReference type="NCBI Taxonomy" id="2942911"/>
    <lineage>
        <taxon>Bacteria</taxon>
        <taxon>Pseudomonadati</taxon>
        <taxon>Pseudomonadota</taxon>
        <taxon>Alphaproteobacteria</taxon>
        <taxon>Hyphomicrobiales</taxon>
        <taxon>Bartonellaceae</taxon>
        <taxon>Bartonella</taxon>
    </lineage>
</organism>
<evidence type="ECO:0000256" key="6">
    <source>
        <dbReference type="ARBA" id="ARBA00023136"/>
    </source>
</evidence>
<evidence type="ECO:0000256" key="1">
    <source>
        <dbReference type="ARBA" id="ARBA00004651"/>
    </source>
</evidence>
<gene>
    <name evidence="8" type="ORF">M4Z11_07275</name>
</gene>
<dbReference type="PANTHER" id="PTHR37937">
    <property type="entry name" value="CONJUGATIVE TRANSFER: DNA TRANSPORT"/>
    <property type="match status" value="1"/>
</dbReference>
<reference evidence="8 9" key="1">
    <citation type="submission" date="2022-05" db="EMBL/GenBank/DDBJ databases">
        <title>Description of the Bartonella bilalgolemii sp. nov. Isolated from Apodemus uralensis (Pallas 1811).</title>
        <authorList>
            <person name="Zgheib R."/>
            <person name="Celebi B."/>
        </authorList>
    </citation>
    <scope>NUCLEOTIDE SEQUENCE [LARGE SCALE GENOMIC DNA]</scope>
    <source>
        <strain evidence="8 9">G70</strain>
    </source>
</reference>
<dbReference type="RefSeq" id="WP_249678020.1">
    <property type="nucleotide sequence ID" value="NZ_JAMCOF010000025.1"/>
</dbReference>
<comment type="subcellular location">
    <subcellularLocation>
        <location evidence="1">Cell membrane</location>
        <topology evidence="1">Multi-pass membrane protein</topology>
    </subcellularLocation>
</comment>
<protein>
    <submittedName>
        <fullName evidence="8">Type IV secretory system conjugative DNA transfer family protein</fullName>
    </submittedName>
</protein>
<dbReference type="CDD" id="cd01127">
    <property type="entry name" value="TrwB_TraG_TraD_VirD4"/>
    <property type="match status" value="2"/>
</dbReference>
<dbReference type="EMBL" id="JAMCOF010000025">
    <property type="protein sequence ID" value="MCL6230380.1"/>
    <property type="molecule type" value="Genomic_DNA"/>
</dbReference>
<sequence length="644" mass="72630">MGGQSTHASKSASRIIFVFLFSLYFVVLNQCCTQYLAHVFHYNPSLGSHFFRFYLSFSWFFWIFKFYDYAPHQCNLTFVLFCIGILIGLTGFSLWAGFRSRSNKSTNDLHGTAHFATFNEVQETGLLPRKKQKGRGVYCGAFKDHKTGVLHYLRHDGPEHIIALAPTRSGKGVGLVVPTLLSWPHSLFVLDAKGENYAMTAGWRKQYAGNKILRFDPAEPDVGCSWNPLGEIRFRTRHQVADTQNIALMVIDDDGKGIAGDHFRSAAFELLNGLILHALYKSEEIGRLPCLQDCAHMLTGVGDFSTVLQGDDNFDYDGDPKALSSLFREMESLEIKSENPLFKQADQEAKLVINGVGRRMAGTPARELGSIISTANNALSLYRDPIVGENTKYCDFYVSDLMDSEDPVSLYFITTPRNLDRMKPLARLLLTQMVLSLSDRMEFDDGRSKTIHKHRLLLMLDEFPILGKLEVFEKALAYIAGYGLKAYIITQDVQQLYKIYTTNESIISNCHIRVAYAPNKVETAEWMSKMAGETTIVREKISTSGKRFGMALEQVSTSYEETRRSLMTPDEIMRLPGAKKDHSGNIIEPGEILIFVAGNSVIRGTQILYFLDPFFSSASKIPPPVTDYLHQRNEVKKDKEGFVF</sequence>
<comment type="caution">
    <text evidence="8">The sequence shown here is derived from an EMBL/GenBank/DDBJ whole genome shotgun (WGS) entry which is preliminary data.</text>
</comment>
<dbReference type="InterPro" id="IPR027417">
    <property type="entry name" value="P-loop_NTPase"/>
</dbReference>
<dbReference type="Gene3D" id="3.40.50.300">
    <property type="entry name" value="P-loop containing nucleotide triphosphate hydrolases"/>
    <property type="match status" value="1"/>
</dbReference>
<evidence type="ECO:0000256" key="4">
    <source>
        <dbReference type="ARBA" id="ARBA00022692"/>
    </source>
</evidence>
<evidence type="ECO:0000313" key="9">
    <source>
        <dbReference type="Proteomes" id="UP001523003"/>
    </source>
</evidence>
<evidence type="ECO:0000256" key="2">
    <source>
        <dbReference type="ARBA" id="ARBA00008806"/>
    </source>
</evidence>
<feature type="transmembrane region" description="Helical" evidence="7">
    <location>
        <begin position="12"/>
        <end position="37"/>
    </location>
</feature>
<comment type="similarity">
    <text evidence="2">Belongs to the VirD4/TraG family.</text>
</comment>
<evidence type="ECO:0000313" key="8">
    <source>
        <dbReference type="EMBL" id="MCL6230380.1"/>
    </source>
</evidence>
<feature type="transmembrane region" description="Helical" evidence="7">
    <location>
        <begin position="74"/>
        <end position="98"/>
    </location>
</feature>
<dbReference type="InterPro" id="IPR003688">
    <property type="entry name" value="TraG/VirD4"/>
</dbReference>
<feature type="transmembrane region" description="Helical" evidence="7">
    <location>
        <begin position="49"/>
        <end position="67"/>
    </location>
</feature>
<keyword evidence="5 7" id="KW-1133">Transmembrane helix</keyword>
<dbReference type="SUPFAM" id="SSF52540">
    <property type="entry name" value="P-loop containing nucleoside triphosphate hydrolases"/>
    <property type="match status" value="1"/>
</dbReference>
<dbReference type="NCBIfam" id="NF010453">
    <property type="entry name" value="PRK13880.1"/>
    <property type="match status" value="1"/>
</dbReference>
<accession>A0ABT0PA88</accession>
<keyword evidence="9" id="KW-1185">Reference proteome</keyword>
<dbReference type="Proteomes" id="UP001523003">
    <property type="component" value="Unassembled WGS sequence"/>
</dbReference>